<comment type="caution">
    <text evidence="2">The sequence shown here is derived from an EMBL/GenBank/DDBJ whole genome shotgun (WGS) entry which is preliminary data.</text>
</comment>
<evidence type="ECO:0000256" key="1">
    <source>
        <dbReference type="SAM" id="MobiDB-lite"/>
    </source>
</evidence>
<protein>
    <submittedName>
        <fullName evidence="2">Uncharacterized protein</fullName>
    </submittedName>
</protein>
<accession>A0ABN9Y8E2</accession>
<feature type="non-terminal residue" evidence="2">
    <location>
        <position position="1"/>
    </location>
</feature>
<feature type="compositionally biased region" description="Acidic residues" evidence="1">
    <location>
        <begin position="11"/>
        <end position="27"/>
    </location>
</feature>
<dbReference type="Proteomes" id="UP001189429">
    <property type="component" value="Unassembled WGS sequence"/>
</dbReference>
<sequence>ATDQEQPGPDIVDELGEPLPEDLDEGPLPETVVPGPRPIGLVPGSAKRADRDSDSDPEGVPPTMKDAIEGSFRLKRLLSREEIPGVSKKRRVDVQQRTPAEKSKITQLLNRWGLSGDELTKHVLESLTLQELAQLAQSGYSPDVNSQWKGPSELLHNHINQVREQKSPGGGGPLDYVSCFRHRWKLDISAERVLRTLGHKDLRHVLANFDGKRPLEE</sequence>
<evidence type="ECO:0000313" key="3">
    <source>
        <dbReference type="Proteomes" id="UP001189429"/>
    </source>
</evidence>
<proteinExistence type="predicted"/>
<reference evidence="2" key="1">
    <citation type="submission" date="2023-10" db="EMBL/GenBank/DDBJ databases">
        <authorList>
            <person name="Chen Y."/>
            <person name="Shah S."/>
            <person name="Dougan E. K."/>
            <person name="Thang M."/>
            <person name="Chan C."/>
        </authorList>
    </citation>
    <scope>NUCLEOTIDE SEQUENCE [LARGE SCALE GENOMIC DNA]</scope>
</reference>
<feature type="region of interest" description="Disordered" evidence="1">
    <location>
        <begin position="1"/>
        <end position="65"/>
    </location>
</feature>
<dbReference type="EMBL" id="CAUYUJ010022051">
    <property type="protein sequence ID" value="CAK0908626.1"/>
    <property type="molecule type" value="Genomic_DNA"/>
</dbReference>
<evidence type="ECO:0000313" key="2">
    <source>
        <dbReference type="EMBL" id="CAK0908626.1"/>
    </source>
</evidence>
<organism evidence="2 3">
    <name type="scientific">Prorocentrum cordatum</name>
    <dbReference type="NCBI Taxonomy" id="2364126"/>
    <lineage>
        <taxon>Eukaryota</taxon>
        <taxon>Sar</taxon>
        <taxon>Alveolata</taxon>
        <taxon>Dinophyceae</taxon>
        <taxon>Prorocentrales</taxon>
        <taxon>Prorocentraceae</taxon>
        <taxon>Prorocentrum</taxon>
    </lineage>
</organism>
<name>A0ABN9Y8E2_9DINO</name>
<feature type="non-terminal residue" evidence="2">
    <location>
        <position position="217"/>
    </location>
</feature>
<gene>
    <name evidence="2" type="ORF">PCOR1329_LOCUS83253</name>
</gene>
<keyword evidence="3" id="KW-1185">Reference proteome</keyword>